<comment type="caution">
    <text evidence="2">The sequence shown here is derived from an EMBL/GenBank/DDBJ whole genome shotgun (WGS) entry which is preliminary data.</text>
</comment>
<organism evidence="2 3">
    <name type="scientific">Psilocybe cf. subviscida</name>
    <dbReference type="NCBI Taxonomy" id="2480587"/>
    <lineage>
        <taxon>Eukaryota</taxon>
        <taxon>Fungi</taxon>
        <taxon>Dikarya</taxon>
        <taxon>Basidiomycota</taxon>
        <taxon>Agaricomycotina</taxon>
        <taxon>Agaricomycetes</taxon>
        <taxon>Agaricomycetidae</taxon>
        <taxon>Agaricales</taxon>
        <taxon>Agaricineae</taxon>
        <taxon>Strophariaceae</taxon>
        <taxon>Psilocybe</taxon>
    </lineage>
</organism>
<sequence>MVLPNLLGTQIVGVILQGAEGGVKASLLIQLRTGHIALNAYLHRFKLTDDPLCTECRQEPESVLHILKFCPAYAAQRRCLQRDLGPDMDIDLSLLSDRGRLPLVFAYLEAIGRFVESHGSLTEEPDEEQQALLPNGDPPQENDETDHWA</sequence>
<evidence type="ECO:0000313" key="2">
    <source>
        <dbReference type="EMBL" id="KAF5310696.1"/>
    </source>
</evidence>
<name>A0A8H5ATZ5_9AGAR</name>
<evidence type="ECO:0000313" key="3">
    <source>
        <dbReference type="Proteomes" id="UP000567179"/>
    </source>
</evidence>
<feature type="compositionally biased region" description="Acidic residues" evidence="1">
    <location>
        <begin position="140"/>
        <end position="149"/>
    </location>
</feature>
<evidence type="ECO:0000256" key="1">
    <source>
        <dbReference type="SAM" id="MobiDB-lite"/>
    </source>
</evidence>
<dbReference type="EMBL" id="JAACJJ010000057">
    <property type="protein sequence ID" value="KAF5310696.1"/>
    <property type="molecule type" value="Genomic_DNA"/>
</dbReference>
<dbReference type="Proteomes" id="UP000567179">
    <property type="component" value="Unassembled WGS sequence"/>
</dbReference>
<keyword evidence="3" id="KW-1185">Reference proteome</keyword>
<evidence type="ECO:0008006" key="4">
    <source>
        <dbReference type="Google" id="ProtNLM"/>
    </source>
</evidence>
<protein>
    <recommendedName>
        <fullName evidence="4">Reverse transcriptase zinc-binding domain-containing protein</fullName>
    </recommendedName>
</protein>
<accession>A0A8H5ATZ5</accession>
<reference evidence="2 3" key="1">
    <citation type="journal article" date="2020" name="ISME J.">
        <title>Uncovering the hidden diversity of litter-decomposition mechanisms in mushroom-forming fungi.</title>
        <authorList>
            <person name="Floudas D."/>
            <person name="Bentzer J."/>
            <person name="Ahren D."/>
            <person name="Johansson T."/>
            <person name="Persson P."/>
            <person name="Tunlid A."/>
        </authorList>
    </citation>
    <scope>NUCLEOTIDE SEQUENCE [LARGE SCALE GENOMIC DNA]</scope>
    <source>
        <strain evidence="2 3">CBS 101986</strain>
    </source>
</reference>
<dbReference type="OrthoDB" id="3267074at2759"/>
<dbReference type="AlphaFoldDB" id="A0A8H5ATZ5"/>
<feature type="region of interest" description="Disordered" evidence="1">
    <location>
        <begin position="119"/>
        <end position="149"/>
    </location>
</feature>
<proteinExistence type="predicted"/>
<gene>
    <name evidence="2" type="ORF">D9619_007911</name>
</gene>